<feature type="binding site" evidence="1">
    <location>
        <position position="248"/>
    </location>
    <ligand>
        <name>[2Fe-2S] cluster</name>
        <dbReference type="ChEBI" id="CHEBI:190135"/>
    </ligand>
</feature>
<feature type="binding site" evidence="1">
    <location>
        <position position="259"/>
    </location>
    <ligand>
        <name>[2Fe-2S] cluster</name>
        <dbReference type="ChEBI" id="CHEBI:190135"/>
    </ligand>
</feature>
<organism evidence="3 4">
    <name type="scientific">Candidatus Sulfotelmatobacter kueseliae</name>
    <dbReference type="NCBI Taxonomy" id="2042962"/>
    <lineage>
        <taxon>Bacteria</taxon>
        <taxon>Pseudomonadati</taxon>
        <taxon>Acidobacteriota</taxon>
        <taxon>Terriglobia</taxon>
        <taxon>Terriglobales</taxon>
        <taxon>Candidatus Korobacteraceae</taxon>
        <taxon>Candidatus Sulfotelmatobacter</taxon>
    </lineage>
</organism>
<reference evidence="4" key="1">
    <citation type="submission" date="2018-02" db="EMBL/GenBank/DDBJ databases">
        <authorList>
            <person name="Hausmann B."/>
        </authorList>
    </citation>
    <scope>NUCLEOTIDE SEQUENCE [LARGE SCALE GENOMIC DNA]</scope>
    <source>
        <strain evidence="4">Peat soil MAG SbA1</strain>
    </source>
</reference>
<evidence type="ECO:0000313" key="4">
    <source>
        <dbReference type="Proteomes" id="UP000238701"/>
    </source>
</evidence>
<proteinExistence type="predicted"/>
<dbReference type="OrthoDB" id="9796486at2"/>
<feature type="binding site" evidence="1">
    <location>
        <position position="243"/>
    </location>
    <ligand>
        <name>[2Fe-2S] cluster</name>
        <dbReference type="ChEBI" id="CHEBI:190135"/>
    </ligand>
</feature>
<dbReference type="InterPro" id="IPR050353">
    <property type="entry name" value="PyrK_electron_transfer"/>
</dbReference>
<dbReference type="InterPro" id="IPR039261">
    <property type="entry name" value="FNR_nucleotide-bd"/>
</dbReference>
<feature type="binding site" evidence="1">
    <location>
        <position position="251"/>
    </location>
    <ligand>
        <name>[2Fe-2S] cluster</name>
        <dbReference type="ChEBI" id="CHEBI:190135"/>
    </ligand>
</feature>
<evidence type="ECO:0000259" key="2">
    <source>
        <dbReference type="PROSITE" id="PS51384"/>
    </source>
</evidence>
<dbReference type="Proteomes" id="UP000238701">
    <property type="component" value="Unassembled WGS sequence"/>
</dbReference>
<feature type="domain" description="FAD-binding FR-type" evidence="2">
    <location>
        <begin position="5"/>
        <end position="105"/>
    </location>
</feature>
<accession>A0A2U3KFN7</accession>
<dbReference type="Pfam" id="PF10418">
    <property type="entry name" value="DHODB_Fe-S_bind"/>
    <property type="match status" value="1"/>
</dbReference>
<dbReference type="Gene3D" id="3.40.50.80">
    <property type="entry name" value="Nucleotide-binding domain of ferredoxin-NADP reductase (FNR) module"/>
    <property type="match status" value="1"/>
</dbReference>
<dbReference type="PANTHER" id="PTHR43513">
    <property type="entry name" value="DIHYDROOROTATE DEHYDROGENASE B (NAD(+)), ELECTRON TRANSFER SUBUNIT"/>
    <property type="match status" value="1"/>
</dbReference>
<protein>
    <submittedName>
        <fullName evidence="3">Flavin oxidoreductase, subunit FlxA</fullName>
    </submittedName>
</protein>
<sequence length="277" mass="31052">MRNVYEPDLMEVISVRQQTPDVKSVSVKFADPERARVFSFKVGQFGIFSAFGYGESTFNICSSSNWKDHIDFCFRKVGRVTEGLWKIEERDMIGFRGPYGNGYPMDAWKGHDLIFLGGGIAMPPIRCAVWYALENRADYGEITIVYGARTVADLVYVDELDKWAEFDRVRVIRCVDPGGETPDWKGEIGFVPHVFERAQVKAKDPIVLVIGPPIMIKNTLPILDKMGVSPASVYTSIENRMKCGIGKCGRCNVGPIYVCKEGPVLTMEQLQGLPADY</sequence>
<dbReference type="SUPFAM" id="SSF63380">
    <property type="entry name" value="Riboflavin synthase domain-like"/>
    <property type="match status" value="1"/>
</dbReference>
<dbReference type="GO" id="GO:0006221">
    <property type="term" value="P:pyrimidine nucleotide biosynthetic process"/>
    <property type="evidence" value="ECO:0007669"/>
    <property type="project" value="InterPro"/>
</dbReference>
<dbReference type="EMBL" id="OMOD01000111">
    <property type="protein sequence ID" value="SPF38340.1"/>
    <property type="molecule type" value="Genomic_DNA"/>
</dbReference>
<dbReference type="PROSITE" id="PS51384">
    <property type="entry name" value="FAD_FR"/>
    <property type="match status" value="1"/>
</dbReference>
<keyword evidence="1" id="KW-0408">Iron</keyword>
<dbReference type="InterPro" id="IPR019480">
    <property type="entry name" value="Dihydroorotate_DH_Fe-S-bd"/>
</dbReference>
<dbReference type="GO" id="GO:0016491">
    <property type="term" value="F:oxidoreductase activity"/>
    <property type="evidence" value="ECO:0007669"/>
    <property type="project" value="InterPro"/>
</dbReference>
<evidence type="ECO:0000313" key="3">
    <source>
        <dbReference type="EMBL" id="SPF38340.1"/>
    </source>
</evidence>
<dbReference type="CDD" id="cd06221">
    <property type="entry name" value="sulfite_reductase_like"/>
    <property type="match status" value="1"/>
</dbReference>
<evidence type="ECO:0000256" key="1">
    <source>
        <dbReference type="PIRSR" id="PIRSR006816-2"/>
    </source>
</evidence>
<dbReference type="PIRSF" id="PIRSF006816">
    <property type="entry name" value="Cyc3_hyd_g"/>
    <property type="match status" value="1"/>
</dbReference>
<dbReference type="GO" id="GO:0050660">
    <property type="term" value="F:flavin adenine dinucleotide binding"/>
    <property type="evidence" value="ECO:0007669"/>
    <property type="project" value="InterPro"/>
</dbReference>
<dbReference type="Gene3D" id="2.40.30.10">
    <property type="entry name" value="Translation factors"/>
    <property type="match status" value="1"/>
</dbReference>
<dbReference type="Pfam" id="PF00175">
    <property type="entry name" value="NAD_binding_1"/>
    <property type="match status" value="1"/>
</dbReference>
<dbReference type="InterPro" id="IPR017938">
    <property type="entry name" value="Riboflavin_synthase-like_b-brl"/>
</dbReference>
<dbReference type="SUPFAM" id="SSF52343">
    <property type="entry name" value="Ferredoxin reductase-like, C-terminal NADP-linked domain"/>
    <property type="match status" value="1"/>
</dbReference>
<dbReference type="InterPro" id="IPR017927">
    <property type="entry name" value="FAD-bd_FR_type"/>
</dbReference>
<keyword evidence="1" id="KW-0001">2Fe-2S</keyword>
<keyword evidence="1" id="KW-0411">Iron-sulfur</keyword>
<dbReference type="InterPro" id="IPR012165">
    <property type="entry name" value="Cyt_c3_hydrogenase_gsu"/>
</dbReference>
<name>A0A2U3KFN7_9BACT</name>
<dbReference type="GO" id="GO:0046872">
    <property type="term" value="F:metal ion binding"/>
    <property type="evidence" value="ECO:0007669"/>
    <property type="project" value="UniProtKB-KW"/>
</dbReference>
<dbReference type="AlphaFoldDB" id="A0A2U3KFN7"/>
<dbReference type="GO" id="GO:0051537">
    <property type="term" value="F:2 iron, 2 sulfur cluster binding"/>
    <property type="evidence" value="ECO:0007669"/>
    <property type="project" value="UniProtKB-KW"/>
</dbReference>
<dbReference type="InterPro" id="IPR001433">
    <property type="entry name" value="OxRdtase_FAD/NAD-bd"/>
</dbReference>
<gene>
    <name evidence="3" type="primary">flxA</name>
    <name evidence="3" type="ORF">SBA1_20040</name>
</gene>
<dbReference type="PANTHER" id="PTHR43513:SF1">
    <property type="entry name" value="ANAEROBIC SULFITE REDUCTASE SUBUNIT B"/>
    <property type="match status" value="1"/>
</dbReference>
<keyword evidence="1" id="KW-0479">Metal-binding</keyword>
<comment type="cofactor">
    <cofactor evidence="1">
        <name>[2Fe-2S] cluster</name>
        <dbReference type="ChEBI" id="CHEBI:190135"/>
    </cofactor>
    <text evidence="1">Binds 1 [2Fe-2S] cluster per subunit.</text>
</comment>